<dbReference type="Proteomes" id="UP000283474">
    <property type="component" value="Chromosome"/>
</dbReference>
<proteinExistence type="predicted"/>
<feature type="transmembrane region" description="Helical" evidence="8">
    <location>
        <begin position="154"/>
        <end position="182"/>
    </location>
</feature>
<dbReference type="EMBL" id="CP022987">
    <property type="protein sequence ID" value="QAA93670.1"/>
    <property type="molecule type" value="Genomic_DNA"/>
</dbReference>
<sequence length="510" mass="57514">MSSPADASNWRVLAFLAGMVALWTILCAVSHRAPDLDGMEELVWASSLELGYYKHPPLPSWFMYGLTQFFGRPVWLTFLGAQLFSALALWFIWLLGREFTTPRLAFMVMLITSTCIYFSLRGTIYNHNTVQLWSIAAATWLFYRALRYRKPTTWVWLGAVSALAVLTKYSAVIQFAAFFLFMLRQGSLRDTRNLRGIAWALAAFAVVIAPHIYWLAIHSFQPLRYADSSLAASGYADAYRHILAFTLDQLARISPMLVVWMGWALWHRRRPTTDRSNENKGTRPSSYAGALSPWDRSFLIWVGLAPFLSTVLVSAAMGTRLVASWGTTFFILFGFYALWKMRGDERENLRRIAVLVIAVQVLMAVGYAVGRGPLAWYTGRDTRSMFPGALIAQEMNAVWQKHVPQLPLRLIVSDTWLGGNIAIHTHDDAQVLIDGRYEESPWLSKETALDCGALVVYSRKTKGDPSPALQALYQSGQWQGLAALPWSRPSSPMIDLHWAVIPPTESCRGR</sequence>
<dbReference type="KEGG" id="pus:CKA81_07330"/>
<keyword evidence="11" id="KW-1185">Reference proteome</keyword>
<dbReference type="PANTHER" id="PTHR33908:SF11">
    <property type="entry name" value="MEMBRANE PROTEIN"/>
    <property type="match status" value="1"/>
</dbReference>
<evidence type="ECO:0000256" key="5">
    <source>
        <dbReference type="ARBA" id="ARBA00022692"/>
    </source>
</evidence>
<gene>
    <name evidence="10" type="ORF">CKA81_07330</name>
</gene>
<keyword evidence="5 8" id="KW-0812">Transmembrane</keyword>
<evidence type="ECO:0000256" key="7">
    <source>
        <dbReference type="ARBA" id="ARBA00023136"/>
    </source>
</evidence>
<keyword evidence="4" id="KW-0808">Transferase</keyword>
<evidence type="ECO:0000256" key="2">
    <source>
        <dbReference type="ARBA" id="ARBA00022475"/>
    </source>
</evidence>
<feature type="transmembrane region" description="Helical" evidence="8">
    <location>
        <begin position="12"/>
        <end position="29"/>
    </location>
</feature>
<feature type="transmembrane region" description="Helical" evidence="8">
    <location>
        <begin position="298"/>
        <end position="316"/>
    </location>
</feature>
<keyword evidence="3" id="KW-0328">Glycosyltransferase</keyword>
<name>A0A410GBK0_9BURK</name>
<dbReference type="GO" id="GO:0016763">
    <property type="term" value="F:pentosyltransferase activity"/>
    <property type="evidence" value="ECO:0007669"/>
    <property type="project" value="TreeGrafter"/>
</dbReference>
<evidence type="ECO:0000259" key="9">
    <source>
        <dbReference type="Pfam" id="PF13231"/>
    </source>
</evidence>
<dbReference type="Pfam" id="PF13231">
    <property type="entry name" value="PMT_2"/>
    <property type="match status" value="1"/>
</dbReference>
<dbReference type="GO" id="GO:0005886">
    <property type="term" value="C:plasma membrane"/>
    <property type="evidence" value="ECO:0007669"/>
    <property type="project" value="UniProtKB-SubCell"/>
</dbReference>
<keyword evidence="2" id="KW-1003">Cell membrane</keyword>
<evidence type="ECO:0000256" key="1">
    <source>
        <dbReference type="ARBA" id="ARBA00004651"/>
    </source>
</evidence>
<feature type="transmembrane region" description="Helical" evidence="8">
    <location>
        <begin position="322"/>
        <end position="339"/>
    </location>
</feature>
<feature type="transmembrane region" description="Helical" evidence="8">
    <location>
        <begin position="101"/>
        <end position="120"/>
    </location>
</feature>
<dbReference type="PANTHER" id="PTHR33908">
    <property type="entry name" value="MANNOSYLTRANSFERASE YKCB-RELATED"/>
    <property type="match status" value="1"/>
</dbReference>
<evidence type="ECO:0000313" key="10">
    <source>
        <dbReference type="EMBL" id="QAA93670.1"/>
    </source>
</evidence>
<organism evidence="10 11">
    <name type="scientific">Pollutimonas thiosulfatoxidans</name>
    <dbReference type="NCBI Taxonomy" id="2028345"/>
    <lineage>
        <taxon>Bacteria</taxon>
        <taxon>Pseudomonadati</taxon>
        <taxon>Pseudomonadota</taxon>
        <taxon>Betaproteobacteria</taxon>
        <taxon>Burkholderiales</taxon>
        <taxon>Alcaligenaceae</taxon>
        <taxon>Pollutimonas</taxon>
    </lineage>
</organism>
<accession>A0A410GBK0</accession>
<dbReference type="InterPro" id="IPR050297">
    <property type="entry name" value="LipidA_mod_glycosyltrf_83"/>
</dbReference>
<keyword evidence="6 8" id="KW-1133">Transmembrane helix</keyword>
<evidence type="ECO:0000313" key="11">
    <source>
        <dbReference type="Proteomes" id="UP000283474"/>
    </source>
</evidence>
<feature type="domain" description="Glycosyltransferase RgtA/B/C/D-like" evidence="9">
    <location>
        <begin position="54"/>
        <end position="214"/>
    </location>
</feature>
<dbReference type="InterPro" id="IPR038731">
    <property type="entry name" value="RgtA/B/C-like"/>
</dbReference>
<feature type="transmembrane region" description="Helical" evidence="8">
    <location>
        <begin position="351"/>
        <end position="370"/>
    </location>
</feature>
<dbReference type="GO" id="GO:0009103">
    <property type="term" value="P:lipopolysaccharide biosynthetic process"/>
    <property type="evidence" value="ECO:0007669"/>
    <property type="project" value="UniProtKB-ARBA"/>
</dbReference>
<feature type="transmembrane region" description="Helical" evidence="8">
    <location>
        <begin position="132"/>
        <end position="148"/>
    </location>
</feature>
<reference evidence="10 11" key="1">
    <citation type="submission" date="2017-08" db="EMBL/GenBank/DDBJ databases">
        <authorList>
            <person name="Park S.-J."/>
            <person name="Kim H."/>
        </authorList>
    </citation>
    <scope>NUCLEOTIDE SEQUENCE [LARGE SCALE GENOMIC DNA]</scope>
    <source>
        <strain evidence="11">ye3</strain>
    </source>
</reference>
<dbReference type="AlphaFoldDB" id="A0A410GBK0"/>
<evidence type="ECO:0000256" key="4">
    <source>
        <dbReference type="ARBA" id="ARBA00022679"/>
    </source>
</evidence>
<protein>
    <recommendedName>
        <fullName evidence="9">Glycosyltransferase RgtA/B/C/D-like domain-containing protein</fullName>
    </recommendedName>
</protein>
<feature type="transmembrane region" description="Helical" evidence="8">
    <location>
        <begin position="194"/>
        <end position="216"/>
    </location>
</feature>
<evidence type="ECO:0000256" key="3">
    <source>
        <dbReference type="ARBA" id="ARBA00022676"/>
    </source>
</evidence>
<feature type="transmembrane region" description="Helical" evidence="8">
    <location>
        <begin position="74"/>
        <end position="95"/>
    </location>
</feature>
<dbReference type="OrthoDB" id="8933800at2"/>
<comment type="subcellular location">
    <subcellularLocation>
        <location evidence="1">Cell membrane</location>
        <topology evidence="1">Multi-pass membrane protein</topology>
    </subcellularLocation>
</comment>
<keyword evidence="7 8" id="KW-0472">Membrane</keyword>
<evidence type="ECO:0000256" key="8">
    <source>
        <dbReference type="SAM" id="Phobius"/>
    </source>
</evidence>
<evidence type="ECO:0000256" key="6">
    <source>
        <dbReference type="ARBA" id="ARBA00022989"/>
    </source>
</evidence>